<name>A0A9Q1EXI2_SYNKA</name>
<reference evidence="1" key="1">
    <citation type="journal article" date="2023" name="Science">
        <title>Genome structures resolve the early diversification of teleost fishes.</title>
        <authorList>
            <person name="Parey E."/>
            <person name="Louis A."/>
            <person name="Montfort J."/>
            <person name="Bouchez O."/>
            <person name="Roques C."/>
            <person name="Iampietro C."/>
            <person name="Lluch J."/>
            <person name="Castinel A."/>
            <person name="Donnadieu C."/>
            <person name="Desvignes T."/>
            <person name="Floi Bucao C."/>
            <person name="Jouanno E."/>
            <person name="Wen M."/>
            <person name="Mejri S."/>
            <person name="Dirks R."/>
            <person name="Jansen H."/>
            <person name="Henkel C."/>
            <person name="Chen W.J."/>
            <person name="Zahm M."/>
            <person name="Cabau C."/>
            <person name="Klopp C."/>
            <person name="Thompson A.W."/>
            <person name="Robinson-Rechavi M."/>
            <person name="Braasch I."/>
            <person name="Lecointre G."/>
            <person name="Bobe J."/>
            <person name="Postlethwait J.H."/>
            <person name="Berthelot C."/>
            <person name="Roest Crollius H."/>
            <person name="Guiguen Y."/>
        </authorList>
    </citation>
    <scope>NUCLEOTIDE SEQUENCE</scope>
    <source>
        <strain evidence="1">WJC10195</strain>
    </source>
</reference>
<proteinExistence type="predicted"/>
<accession>A0A9Q1EXI2</accession>
<sequence>MAKADAYVHSLRSAAGLELTDPSDIRKRAAQFYAELYEKVVASHLGVRSVRFMQTVLDRWREALTEPEWALLTDYLAGNKSDIASDPFPELSIAPDLNGMEYNGPMLDFGDCEGVGMSTMKEMEGKRAATAGVASVQVAGWRNRTAGEKYGFVEILARTAESSPIYGEWKG</sequence>
<dbReference type="AlphaFoldDB" id="A0A9Q1EXI2"/>
<dbReference type="Proteomes" id="UP001152622">
    <property type="component" value="Chromosome 11"/>
</dbReference>
<keyword evidence="2" id="KW-1185">Reference proteome</keyword>
<dbReference type="EMBL" id="JAINUF010000011">
    <property type="protein sequence ID" value="KAJ8346953.1"/>
    <property type="molecule type" value="Genomic_DNA"/>
</dbReference>
<comment type="caution">
    <text evidence="1">The sequence shown here is derived from an EMBL/GenBank/DDBJ whole genome shotgun (WGS) entry which is preliminary data.</text>
</comment>
<gene>
    <name evidence="1" type="ORF">SKAU_G00283540</name>
</gene>
<evidence type="ECO:0000313" key="1">
    <source>
        <dbReference type="EMBL" id="KAJ8346953.1"/>
    </source>
</evidence>
<organism evidence="1 2">
    <name type="scientific">Synaphobranchus kaupii</name>
    <name type="common">Kaup's arrowtooth eel</name>
    <dbReference type="NCBI Taxonomy" id="118154"/>
    <lineage>
        <taxon>Eukaryota</taxon>
        <taxon>Metazoa</taxon>
        <taxon>Chordata</taxon>
        <taxon>Craniata</taxon>
        <taxon>Vertebrata</taxon>
        <taxon>Euteleostomi</taxon>
        <taxon>Actinopterygii</taxon>
        <taxon>Neopterygii</taxon>
        <taxon>Teleostei</taxon>
        <taxon>Anguilliformes</taxon>
        <taxon>Synaphobranchidae</taxon>
        <taxon>Synaphobranchus</taxon>
    </lineage>
</organism>
<evidence type="ECO:0000313" key="2">
    <source>
        <dbReference type="Proteomes" id="UP001152622"/>
    </source>
</evidence>
<protein>
    <submittedName>
        <fullName evidence="1">Uncharacterized protein</fullName>
    </submittedName>
</protein>